<reference evidence="9" key="1">
    <citation type="submission" date="2022-08" db="EMBL/GenBank/DDBJ databases">
        <authorList>
            <person name="Gutierrez-Valencia J."/>
        </authorList>
    </citation>
    <scope>NUCLEOTIDE SEQUENCE</scope>
</reference>
<dbReference type="GO" id="GO:0005634">
    <property type="term" value="C:nucleus"/>
    <property type="evidence" value="ECO:0007669"/>
    <property type="project" value="UniProtKB-SubCell"/>
</dbReference>
<evidence type="ECO:0000256" key="1">
    <source>
        <dbReference type="ARBA" id="ARBA00004123"/>
    </source>
</evidence>
<gene>
    <name evidence="9" type="ORF">LITE_LOCUS26989</name>
</gene>
<evidence type="ECO:0000256" key="7">
    <source>
        <dbReference type="SAM" id="MobiDB-lite"/>
    </source>
</evidence>
<name>A0AAV0M599_9ROSI</name>
<evidence type="ECO:0000256" key="3">
    <source>
        <dbReference type="ARBA" id="ARBA00023015"/>
    </source>
</evidence>
<dbReference type="PANTHER" id="PTHR13215">
    <property type="entry name" value="RNA POLYMERASE II TRANSCRIPTIONAL COACTIVATOR"/>
    <property type="match status" value="1"/>
</dbReference>
<dbReference type="InterPro" id="IPR017415">
    <property type="entry name" value="KELP"/>
</dbReference>
<dbReference type="InterPro" id="IPR003173">
    <property type="entry name" value="PC4_C"/>
</dbReference>
<feature type="region of interest" description="Disordered" evidence="7">
    <location>
        <begin position="62"/>
        <end position="93"/>
    </location>
</feature>
<comment type="similarity">
    <text evidence="2">Belongs to the transcriptional coactivator PC4 family.</text>
</comment>
<evidence type="ECO:0000256" key="2">
    <source>
        <dbReference type="ARBA" id="ARBA00009001"/>
    </source>
</evidence>
<sequence>MDAKAKVDIEKSVRKIIEESDMASTTEAQIRKRASQVLGLDLNKPEYKAFVRHVVNKFLEEQTAKEAAAEEEEEEEEEEEDKGGKDGKEYDDDGDLIVCRLTSKRRVTIQNFRGRNLVSIREFYSKDGKELPTAKGISLTEEQWSTLRKNMDAVDEAVKKMQDY</sequence>
<dbReference type="GO" id="GO:0003713">
    <property type="term" value="F:transcription coactivator activity"/>
    <property type="evidence" value="ECO:0007669"/>
    <property type="project" value="InterPro"/>
</dbReference>
<evidence type="ECO:0000256" key="6">
    <source>
        <dbReference type="ARBA" id="ARBA00023242"/>
    </source>
</evidence>
<comment type="caution">
    <text evidence="9">The sequence shown here is derived from an EMBL/GenBank/DDBJ whole genome shotgun (WGS) entry which is preliminary data.</text>
</comment>
<keyword evidence="10" id="KW-1185">Reference proteome</keyword>
<accession>A0AAV0M599</accession>
<evidence type="ECO:0000313" key="10">
    <source>
        <dbReference type="Proteomes" id="UP001154282"/>
    </source>
</evidence>
<keyword evidence="4" id="KW-0238">DNA-binding</keyword>
<dbReference type="SUPFAM" id="SSF54447">
    <property type="entry name" value="ssDNA-binding transcriptional regulator domain"/>
    <property type="match status" value="1"/>
</dbReference>
<feature type="domain" description="DEK-C" evidence="8">
    <location>
        <begin position="3"/>
        <end position="60"/>
    </location>
</feature>
<dbReference type="Gene3D" id="2.30.31.10">
    <property type="entry name" value="Transcriptional Coactivator Pc4, Chain A"/>
    <property type="match status" value="1"/>
</dbReference>
<feature type="compositionally biased region" description="Acidic residues" evidence="7">
    <location>
        <begin position="69"/>
        <end position="81"/>
    </location>
</feature>
<evidence type="ECO:0000313" key="9">
    <source>
        <dbReference type="EMBL" id="CAI0441696.1"/>
    </source>
</evidence>
<dbReference type="GO" id="GO:0003677">
    <property type="term" value="F:DNA binding"/>
    <property type="evidence" value="ECO:0007669"/>
    <property type="project" value="UniProtKB-KW"/>
</dbReference>
<dbReference type="PROSITE" id="PS51998">
    <property type="entry name" value="DEK_C"/>
    <property type="match status" value="1"/>
</dbReference>
<organism evidence="9 10">
    <name type="scientific">Linum tenue</name>
    <dbReference type="NCBI Taxonomy" id="586396"/>
    <lineage>
        <taxon>Eukaryota</taxon>
        <taxon>Viridiplantae</taxon>
        <taxon>Streptophyta</taxon>
        <taxon>Embryophyta</taxon>
        <taxon>Tracheophyta</taxon>
        <taxon>Spermatophyta</taxon>
        <taxon>Magnoliopsida</taxon>
        <taxon>eudicotyledons</taxon>
        <taxon>Gunneridae</taxon>
        <taxon>Pentapetalae</taxon>
        <taxon>rosids</taxon>
        <taxon>fabids</taxon>
        <taxon>Malpighiales</taxon>
        <taxon>Linaceae</taxon>
        <taxon>Linum</taxon>
    </lineage>
</organism>
<keyword evidence="3" id="KW-0805">Transcription regulation</keyword>
<dbReference type="InterPro" id="IPR014876">
    <property type="entry name" value="DEK_C"/>
</dbReference>
<dbReference type="PIRSF" id="PIRSF038156">
    <property type="entry name" value="RNA_pol_II_KELP"/>
    <property type="match status" value="1"/>
</dbReference>
<dbReference type="Proteomes" id="UP001154282">
    <property type="component" value="Unassembled WGS sequence"/>
</dbReference>
<dbReference type="GO" id="GO:0060261">
    <property type="term" value="P:positive regulation of transcription initiation by RNA polymerase II"/>
    <property type="evidence" value="ECO:0007669"/>
    <property type="project" value="InterPro"/>
</dbReference>
<evidence type="ECO:0000259" key="8">
    <source>
        <dbReference type="PROSITE" id="PS51998"/>
    </source>
</evidence>
<dbReference type="Pfam" id="PF02229">
    <property type="entry name" value="PC4"/>
    <property type="match status" value="1"/>
</dbReference>
<dbReference type="FunFam" id="2.30.31.10:FF:000004">
    <property type="entry name" value="RNA polymerase II transcriptional coactivator KELP"/>
    <property type="match status" value="1"/>
</dbReference>
<evidence type="ECO:0000256" key="4">
    <source>
        <dbReference type="ARBA" id="ARBA00023125"/>
    </source>
</evidence>
<dbReference type="Pfam" id="PF08766">
    <property type="entry name" value="DEK_C"/>
    <property type="match status" value="1"/>
</dbReference>
<dbReference type="EMBL" id="CAMGYJ010000007">
    <property type="protein sequence ID" value="CAI0441696.1"/>
    <property type="molecule type" value="Genomic_DNA"/>
</dbReference>
<protein>
    <recommendedName>
        <fullName evidence="8">DEK-C domain-containing protein</fullName>
    </recommendedName>
</protein>
<keyword evidence="6" id="KW-0539">Nucleus</keyword>
<comment type="subcellular location">
    <subcellularLocation>
        <location evidence="1">Nucleus</location>
    </subcellularLocation>
</comment>
<keyword evidence="5" id="KW-0804">Transcription</keyword>
<evidence type="ECO:0000256" key="5">
    <source>
        <dbReference type="ARBA" id="ARBA00023163"/>
    </source>
</evidence>
<proteinExistence type="inferred from homology"/>
<dbReference type="InterPro" id="IPR045125">
    <property type="entry name" value="Sub1/Tcp4-like"/>
</dbReference>
<dbReference type="AlphaFoldDB" id="A0AAV0M599"/>
<dbReference type="InterPro" id="IPR009044">
    <property type="entry name" value="ssDNA-bd_transcriptional_reg"/>
</dbReference>